<sequence>MMPIVFITGHGDVPTAVQAVKNGASTSLRSPSTPSASFPSLKPRARRRTRRKGCSRPWRRSAFSQR</sequence>
<keyword evidence="3" id="KW-1185">Reference proteome</keyword>
<feature type="region of interest" description="Disordered" evidence="1">
    <location>
        <begin position="22"/>
        <end position="66"/>
    </location>
</feature>
<gene>
    <name evidence="2" type="ORF">HMPREF9440_00924</name>
</gene>
<protein>
    <submittedName>
        <fullName evidence="2">Uncharacterized protein</fullName>
    </submittedName>
</protein>
<dbReference type="SUPFAM" id="SSF52172">
    <property type="entry name" value="CheY-like"/>
    <property type="match status" value="1"/>
</dbReference>
<feature type="compositionally biased region" description="Basic residues" evidence="1">
    <location>
        <begin position="43"/>
        <end position="59"/>
    </location>
</feature>
<reference evidence="2 3" key="1">
    <citation type="submission" date="2011-11" db="EMBL/GenBank/DDBJ databases">
        <authorList>
            <person name="Weinstock G."/>
            <person name="Sodergren E."/>
            <person name="Clifton S."/>
            <person name="Fulton L."/>
            <person name="Fulton B."/>
            <person name="Courtney L."/>
            <person name="Fronick C."/>
            <person name="Harrison M."/>
            <person name="Strong C."/>
            <person name="Farmer C."/>
            <person name="Delahaunty K."/>
            <person name="Markovic C."/>
            <person name="Hall O."/>
            <person name="Minx P."/>
            <person name="Tomlinson C."/>
            <person name="Mitreva M."/>
            <person name="Hou S."/>
            <person name="Chen J."/>
            <person name="Wollam A."/>
            <person name="Pepin K.H."/>
            <person name="Johnson M."/>
            <person name="Bhonagiri V."/>
            <person name="Zhang X."/>
            <person name="Suruliraj S."/>
            <person name="Warren W."/>
            <person name="Chinwalla A."/>
            <person name="Mardis E.R."/>
            <person name="Wilson R.K."/>
        </authorList>
    </citation>
    <scope>NUCLEOTIDE SEQUENCE [LARGE SCALE GENOMIC DNA]</scope>
    <source>
        <strain evidence="2 3">YIT 11816</strain>
    </source>
</reference>
<organism evidence="2 3">
    <name type="scientific">Sutterella parvirubra YIT 11816</name>
    <dbReference type="NCBI Taxonomy" id="762967"/>
    <lineage>
        <taxon>Bacteria</taxon>
        <taxon>Pseudomonadati</taxon>
        <taxon>Pseudomonadota</taxon>
        <taxon>Betaproteobacteria</taxon>
        <taxon>Burkholderiales</taxon>
        <taxon>Sutterellaceae</taxon>
        <taxon>Sutterella</taxon>
    </lineage>
</organism>
<name>H3KDW3_9BURK</name>
<proteinExistence type="predicted"/>
<dbReference type="AlphaFoldDB" id="H3KDW3"/>
<evidence type="ECO:0000313" key="3">
    <source>
        <dbReference type="Proteomes" id="UP000004956"/>
    </source>
</evidence>
<evidence type="ECO:0000313" key="2">
    <source>
        <dbReference type="EMBL" id="EHY31675.1"/>
    </source>
</evidence>
<dbReference type="InterPro" id="IPR011006">
    <property type="entry name" value="CheY-like_superfamily"/>
</dbReference>
<dbReference type="EMBL" id="AFBQ01000126">
    <property type="protein sequence ID" value="EHY31675.1"/>
    <property type="molecule type" value="Genomic_DNA"/>
</dbReference>
<dbReference type="STRING" id="762967.HMPREF9440_00924"/>
<comment type="caution">
    <text evidence="2">The sequence shown here is derived from an EMBL/GenBank/DDBJ whole genome shotgun (WGS) entry which is preliminary data.</text>
</comment>
<dbReference type="HOGENOM" id="CLU_2829684_0_0_4"/>
<feature type="compositionally biased region" description="Polar residues" evidence="1">
    <location>
        <begin position="23"/>
        <end position="38"/>
    </location>
</feature>
<accession>H3KDW3</accession>
<evidence type="ECO:0000256" key="1">
    <source>
        <dbReference type="SAM" id="MobiDB-lite"/>
    </source>
</evidence>
<dbReference type="Proteomes" id="UP000004956">
    <property type="component" value="Unassembled WGS sequence"/>
</dbReference>